<dbReference type="Proteomes" id="UP001165121">
    <property type="component" value="Unassembled WGS sequence"/>
</dbReference>
<gene>
    <name evidence="2" type="ORF">Pfra01_002326500</name>
</gene>
<evidence type="ECO:0000256" key="1">
    <source>
        <dbReference type="SAM" id="MobiDB-lite"/>
    </source>
</evidence>
<sequence>MTLGEQMMGSDAEAKDRARAAIYVATVRPAMTSNRYTWVDPDSGCPTGEGADVSADREGADVSADGEGVDVPVAGESAVSSFPMMSSTTAGGMKEIIDGGGTENDGEPDESSGDPKGEAPGDDEVAQARAARCKALKSAKRARVKVLLARKRSVEREREEERQRMSNERLMERQQASDEVMKALKERQWQRVRDEAECRVEQHGTPARVRLVQHRADGAERQVAAGDTVEYVGADYGLPTAIMEVVGTRRQVKLDSGARYTVAGTSWMQYDDRVEKEAPVDYVEGIGGFLLDMVGVWEFYLRSAFGEIIRVEAYIVAGCAEGFLL</sequence>
<evidence type="ECO:0000313" key="3">
    <source>
        <dbReference type="Proteomes" id="UP001165121"/>
    </source>
</evidence>
<accession>A0A9W6Y8K9</accession>
<dbReference type="EMBL" id="BSXT01003689">
    <property type="protein sequence ID" value="GMF55293.1"/>
    <property type="molecule type" value="Genomic_DNA"/>
</dbReference>
<organism evidence="2 3">
    <name type="scientific">Phytophthora fragariaefolia</name>
    <dbReference type="NCBI Taxonomy" id="1490495"/>
    <lineage>
        <taxon>Eukaryota</taxon>
        <taxon>Sar</taxon>
        <taxon>Stramenopiles</taxon>
        <taxon>Oomycota</taxon>
        <taxon>Peronosporomycetes</taxon>
        <taxon>Peronosporales</taxon>
        <taxon>Peronosporaceae</taxon>
        <taxon>Phytophthora</taxon>
    </lineage>
</organism>
<comment type="caution">
    <text evidence="2">The sequence shown here is derived from an EMBL/GenBank/DDBJ whole genome shotgun (WGS) entry which is preliminary data.</text>
</comment>
<name>A0A9W6Y8K9_9STRA</name>
<protein>
    <submittedName>
        <fullName evidence="2">Unnamed protein product</fullName>
    </submittedName>
</protein>
<dbReference type="AlphaFoldDB" id="A0A9W6Y8K9"/>
<proteinExistence type="predicted"/>
<feature type="region of interest" description="Disordered" evidence="1">
    <location>
        <begin position="83"/>
        <end position="128"/>
    </location>
</feature>
<evidence type="ECO:0000313" key="2">
    <source>
        <dbReference type="EMBL" id="GMF55293.1"/>
    </source>
</evidence>
<reference evidence="2" key="1">
    <citation type="submission" date="2023-04" db="EMBL/GenBank/DDBJ databases">
        <title>Phytophthora fragariaefolia NBRC 109709.</title>
        <authorList>
            <person name="Ichikawa N."/>
            <person name="Sato H."/>
            <person name="Tonouchi N."/>
        </authorList>
    </citation>
    <scope>NUCLEOTIDE SEQUENCE</scope>
    <source>
        <strain evidence="2">NBRC 109709</strain>
    </source>
</reference>
<feature type="region of interest" description="Disordered" evidence="1">
    <location>
        <begin position="153"/>
        <end position="176"/>
    </location>
</feature>
<keyword evidence="3" id="KW-1185">Reference proteome</keyword>
<feature type="region of interest" description="Disordered" evidence="1">
    <location>
        <begin position="39"/>
        <end position="70"/>
    </location>
</feature>